<protein>
    <submittedName>
        <fullName evidence="9">Uncharacterized protein</fullName>
    </submittedName>
</protein>
<sequence length="311" mass="35981">MAIVVSKKLNFTINLVESNSTNRNLSYTKRLLYKLQTRDIDMAIGGCTLNYDSMEIAEFGTYIMHERFIAVFNKEHTMLPDNLSAVYNQLTCSLLMLMVVLSIITIALVVRAVIKVFSQEKISYFSLLSIQDADYAFLNSTACGPKTPFCRVLHSKNHLTPYDINQPCEVIRSLISEKYSMILEKSELLYLVKSNYCNFPMGWYTKLRYIRLNIGGGFQTWMFQKSAPYTKQLSILILRLQQSGLIKFWIDEQRPARDVFDGKESSIRKALTMTQLRHPFCILLVGYISSVLIFLCEKFICWCKRRQTPLL</sequence>
<dbReference type="PANTHER" id="PTHR42643:SF24">
    <property type="entry name" value="IONOTROPIC RECEPTOR 60A"/>
    <property type="match status" value="1"/>
</dbReference>
<dbReference type="Proteomes" id="UP001152888">
    <property type="component" value="Unassembled WGS sequence"/>
</dbReference>
<evidence type="ECO:0000313" key="10">
    <source>
        <dbReference type="Proteomes" id="UP001152888"/>
    </source>
</evidence>
<reference evidence="9" key="1">
    <citation type="submission" date="2022-03" db="EMBL/GenBank/DDBJ databases">
        <authorList>
            <person name="Sayadi A."/>
        </authorList>
    </citation>
    <scope>NUCLEOTIDE SEQUENCE</scope>
</reference>
<accession>A0A9P0K1I9</accession>
<dbReference type="EMBL" id="CAKOFQ010006708">
    <property type="protein sequence ID" value="CAH1963565.1"/>
    <property type="molecule type" value="Genomic_DNA"/>
</dbReference>
<gene>
    <name evidence="9" type="ORF">ACAOBT_LOCUS5269</name>
</gene>
<evidence type="ECO:0000313" key="9">
    <source>
        <dbReference type="EMBL" id="CAH1963565.1"/>
    </source>
</evidence>
<keyword evidence="4 8" id="KW-1133">Transmembrane helix</keyword>
<dbReference type="InterPro" id="IPR052192">
    <property type="entry name" value="Insect_Ionotropic_Sensory_Rcpt"/>
</dbReference>
<evidence type="ECO:0000256" key="8">
    <source>
        <dbReference type="SAM" id="Phobius"/>
    </source>
</evidence>
<evidence type="ECO:0000256" key="7">
    <source>
        <dbReference type="ARBA" id="ARBA00023180"/>
    </source>
</evidence>
<comment type="caution">
    <text evidence="9">The sequence shown here is derived from an EMBL/GenBank/DDBJ whole genome shotgun (WGS) entry which is preliminary data.</text>
</comment>
<evidence type="ECO:0000256" key="2">
    <source>
        <dbReference type="ARBA" id="ARBA00022475"/>
    </source>
</evidence>
<feature type="transmembrane region" description="Helical" evidence="8">
    <location>
        <begin position="94"/>
        <end position="114"/>
    </location>
</feature>
<evidence type="ECO:0000256" key="1">
    <source>
        <dbReference type="ARBA" id="ARBA00004651"/>
    </source>
</evidence>
<keyword evidence="2" id="KW-1003">Cell membrane</keyword>
<dbReference type="GO" id="GO:0005886">
    <property type="term" value="C:plasma membrane"/>
    <property type="evidence" value="ECO:0007669"/>
    <property type="project" value="UniProtKB-SubCell"/>
</dbReference>
<proteinExistence type="predicted"/>
<keyword evidence="10" id="KW-1185">Reference proteome</keyword>
<evidence type="ECO:0000256" key="5">
    <source>
        <dbReference type="ARBA" id="ARBA00023136"/>
    </source>
</evidence>
<evidence type="ECO:0000256" key="3">
    <source>
        <dbReference type="ARBA" id="ARBA00022692"/>
    </source>
</evidence>
<organism evidence="9 10">
    <name type="scientific">Acanthoscelides obtectus</name>
    <name type="common">Bean weevil</name>
    <name type="synonym">Bruchus obtectus</name>
    <dbReference type="NCBI Taxonomy" id="200917"/>
    <lineage>
        <taxon>Eukaryota</taxon>
        <taxon>Metazoa</taxon>
        <taxon>Ecdysozoa</taxon>
        <taxon>Arthropoda</taxon>
        <taxon>Hexapoda</taxon>
        <taxon>Insecta</taxon>
        <taxon>Pterygota</taxon>
        <taxon>Neoptera</taxon>
        <taxon>Endopterygota</taxon>
        <taxon>Coleoptera</taxon>
        <taxon>Polyphaga</taxon>
        <taxon>Cucujiformia</taxon>
        <taxon>Chrysomeloidea</taxon>
        <taxon>Chrysomelidae</taxon>
        <taxon>Bruchinae</taxon>
        <taxon>Bruchini</taxon>
        <taxon>Acanthoscelides</taxon>
    </lineage>
</organism>
<dbReference type="PANTHER" id="PTHR42643">
    <property type="entry name" value="IONOTROPIC RECEPTOR 20A-RELATED"/>
    <property type="match status" value="1"/>
</dbReference>
<keyword evidence="5 8" id="KW-0472">Membrane</keyword>
<feature type="transmembrane region" description="Helical" evidence="8">
    <location>
        <begin position="276"/>
        <end position="295"/>
    </location>
</feature>
<dbReference type="AlphaFoldDB" id="A0A9P0K1I9"/>
<evidence type="ECO:0000256" key="4">
    <source>
        <dbReference type="ARBA" id="ARBA00022989"/>
    </source>
</evidence>
<comment type="subcellular location">
    <subcellularLocation>
        <location evidence="1">Cell membrane</location>
        <topology evidence="1">Multi-pass membrane protein</topology>
    </subcellularLocation>
</comment>
<keyword evidence="3 8" id="KW-0812">Transmembrane</keyword>
<keyword evidence="7" id="KW-0325">Glycoprotein</keyword>
<dbReference type="OrthoDB" id="6718036at2759"/>
<dbReference type="SUPFAM" id="SSF53850">
    <property type="entry name" value="Periplasmic binding protein-like II"/>
    <property type="match status" value="1"/>
</dbReference>
<dbReference type="Gene3D" id="3.40.190.10">
    <property type="entry name" value="Periplasmic binding protein-like II"/>
    <property type="match status" value="1"/>
</dbReference>
<evidence type="ECO:0000256" key="6">
    <source>
        <dbReference type="ARBA" id="ARBA00023170"/>
    </source>
</evidence>
<name>A0A9P0K1I9_ACAOB</name>
<keyword evidence="6" id="KW-0675">Receptor</keyword>